<keyword evidence="1" id="KW-1133">Transmembrane helix</keyword>
<keyword evidence="3" id="KW-1185">Reference proteome</keyword>
<evidence type="ECO:0000256" key="1">
    <source>
        <dbReference type="SAM" id="Phobius"/>
    </source>
</evidence>
<dbReference type="Proteomes" id="UP000800200">
    <property type="component" value="Unassembled WGS sequence"/>
</dbReference>
<protein>
    <submittedName>
        <fullName evidence="2">Uncharacterized protein</fullName>
    </submittedName>
</protein>
<feature type="transmembrane region" description="Helical" evidence="1">
    <location>
        <begin position="6"/>
        <end position="29"/>
    </location>
</feature>
<reference evidence="2" key="1">
    <citation type="journal article" date="2020" name="Stud. Mycol.">
        <title>101 Dothideomycetes genomes: a test case for predicting lifestyles and emergence of pathogens.</title>
        <authorList>
            <person name="Haridas S."/>
            <person name="Albert R."/>
            <person name="Binder M."/>
            <person name="Bloem J."/>
            <person name="Labutti K."/>
            <person name="Salamov A."/>
            <person name="Andreopoulos B."/>
            <person name="Baker S."/>
            <person name="Barry K."/>
            <person name="Bills G."/>
            <person name="Bluhm B."/>
            <person name="Cannon C."/>
            <person name="Castanera R."/>
            <person name="Culley D."/>
            <person name="Daum C."/>
            <person name="Ezra D."/>
            <person name="Gonzalez J."/>
            <person name="Henrissat B."/>
            <person name="Kuo A."/>
            <person name="Liang C."/>
            <person name="Lipzen A."/>
            <person name="Lutzoni F."/>
            <person name="Magnuson J."/>
            <person name="Mondo S."/>
            <person name="Nolan M."/>
            <person name="Ohm R."/>
            <person name="Pangilinan J."/>
            <person name="Park H.-J."/>
            <person name="Ramirez L."/>
            <person name="Alfaro M."/>
            <person name="Sun H."/>
            <person name="Tritt A."/>
            <person name="Yoshinaga Y."/>
            <person name="Zwiers L.-H."/>
            <person name="Turgeon B."/>
            <person name="Goodwin S."/>
            <person name="Spatafora J."/>
            <person name="Crous P."/>
            <person name="Grigoriev I."/>
        </authorList>
    </citation>
    <scope>NUCLEOTIDE SEQUENCE</scope>
    <source>
        <strain evidence="2">CBS 207.26</strain>
    </source>
</reference>
<evidence type="ECO:0000313" key="2">
    <source>
        <dbReference type="EMBL" id="KAF2182770.1"/>
    </source>
</evidence>
<keyword evidence="1" id="KW-0812">Transmembrane</keyword>
<accession>A0A6A6DXS2</accession>
<name>A0A6A6DXS2_9PEZI</name>
<evidence type="ECO:0000313" key="3">
    <source>
        <dbReference type="Proteomes" id="UP000800200"/>
    </source>
</evidence>
<sequence>MFLGRFSYWFRMFITSISVSVCFGAFCMFRYHERRFWVSFWCMDGRQICVYPSFSVLFVLIEFHRKFFKFQTLKHGFLDLVTRLFYSTIQDMLEGHLGH</sequence>
<keyword evidence="1" id="KW-0472">Membrane</keyword>
<dbReference type="AlphaFoldDB" id="A0A6A6DXS2"/>
<dbReference type="EMBL" id="ML994646">
    <property type="protein sequence ID" value="KAF2182770.1"/>
    <property type="molecule type" value="Genomic_DNA"/>
</dbReference>
<gene>
    <name evidence="2" type="ORF">K469DRAFT_219933</name>
</gene>
<organism evidence="2 3">
    <name type="scientific">Zopfia rhizophila CBS 207.26</name>
    <dbReference type="NCBI Taxonomy" id="1314779"/>
    <lineage>
        <taxon>Eukaryota</taxon>
        <taxon>Fungi</taxon>
        <taxon>Dikarya</taxon>
        <taxon>Ascomycota</taxon>
        <taxon>Pezizomycotina</taxon>
        <taxon>Dothideomycetes</taxon>
        <taxon>Dothideomycetes incertae sedis</taxon>
        <taxon>Zopfiaceae</taxon>
        <taxon>Zopfia</taxon>
    </lineage>
</organism>
<proteinExistence type="predicted"/>